<protein>
    <recommendedName>
        <fullName evidence="3">Bacillithiol biosynthesis deacetylase BshB1</fullName>
    </recommendedName>
</protein>
<dbReference type="GO" id="GO:0016811">
    <property type="term" value="F:hydrolase activity, acting on carbon-nitrogen (but not peptide) bonds, in linear amides"/>
    <property type="evidence" value="ECO:0007669"/>
    <property type="project" value="TreeGrafter"/>
</dbReference>
<evidence type="ECO:0000313" key="1">
    <source>
        <dbReference type="EMBL" id="TMQ55480.1"/>
    </source>
</evidence>
<dbReference type="PANTHER" id="PTHR12993">
    <property type="entry name" value="N-ACETYLGLUCOSAMINYL-PHOSPHATIDYLINOSITOL DE-N-ACETYLASE-RELATED"/>
    <property type="match status" value="1"/>
</dbReference>
<dbReference type="SUPFAM" id="SSF102588">
    <property type="entry name" value="LmbE-like"/>
    <property type="match status" value="1"/>
</dbReference>
<dbReference type="Pfam" id="PF02585">
    <property type="entry name" value="PIG-L"/>
    <property type="match status" value="1"/>
</dbReference>
<dbReference type="EMBL" id="VBOS01000213">
    <property type="protein sequence ID" value="TMQ55480.1"/>
    <property type="molecule type" value="Genomic_DNA"/>
</dbReference>
<accession>A0A538SVQ3</accession>
<gene>
    <name evidence="1" type="ORF">E6K72_06315</name>
</gene>
<proteinExistence type="predicted"/>
<name>A0A538SVQ3_UNCEI</name>
<sequence>MRPSRIRPGDPMSADFLAFGPHPDDAEIGAGGLLRKMKKRGHTTGIVDMTTGDMGWGTPELRSEESANAAKILQLDARENLDLGDCRIEDTFENRCKVAAMIRKHRPQIVLSPYYMLPIGRGLGHNDHYKTGQIVANAFNLAHLRKAPVAGEAFQARAIFFYFLPPGLPPTFVVDITQEFDDWMAALDCHKSQFYNAEKPRPAQLPQVRDLFATFASYWGWQIGVKYAQAYLSTSPLNVGDPLMLVKDVVPRP</sequence>
<dbReference type="AlphaFoldDB" id="A0A538SVQ3"/>
<dbReference type="InterPro" id="IPR024078">
    <property type="entry name" value="LmbE-like_dom_sf"/>
</dbReference>
<comment type="caution">
    <text evidence="1">The sequence shown here is derived from an EMBL/GenBank/DDBJ whole genome shotgun (WGS) entry which is preliminary data.</text>
</comment>
<evidence type="ECO:0008006" key="3">
    <source>
        <dbReference type="Google" id="ProtNLM"/>
    </source>
</evidence>
<dbReference type="Proteomes" id="UP000317716">
    <property type="component" value="Unassembled WGS sequence"/>
</dbReference>
<reference evidence="1 2" key="1">
    <citation type="journal article" date="2019" name="Nat. Microbiol.">
        <title>Mediterranean grassland soil C-N compound turnover is dependent on rainfall and depth, and is mediated by genomically divergent microorganisms.</title>
        <authorList>
            <person name="Diamond S."/>
            <person name="Andeer P.F."/>
            <person name="Li Z."/>
            <person name="Crits-Christoph A."/>
            <person name="Burstein D."/>
            <person name="Anantharaman K."/>
            <person name="Lane K.R."/>
            <person name="Thomas B.C."/>
            <person name="Pan C."/>
            <person name="Northen T.R."/>
            <person name="Banfield J.F."/>
        </authorList>
    </citation>
    <scope>NUCLEOTIDE SEQUENCE [LARGE SCALE GENOMIC DNA]</scope>
    <source>
        <strain evidence="1">WS_2</strain>
    </source>
</reference>
<dbReference type="Gene3D" id="3.40.50.10320">
    <property type="entry name" value="LmbE-like"/>
    <property type="match status" value="1"/>
</dbReference>
<organism evidence="1 2">
    <name type="scientific">Eiseniibacteriota bacterium</name>
    <dbReference type="NCBI Taxonomy" id="2212470"/>
    <lineage>
        <taxon>Bacteria</taxon>
        <taxon>Candidatus Eiseniibacteriota</taxon>
    </lineage>
</organism>
<evidence type="ECO:0000313" key="2">
    <source>
        <dbReference type="Proteomes" id="UP000317716"/>
    </source>
</evidence>
<dbReference type="PANTHER" id="PTHR12993:SF30">
    <property type="entry name" value="N-ACETYL-ALPHA-D-GLUCOSAMINYL L-MALATE DEACETYLASE 1"/>
    <property type="match status" value="1"/>
</dbReference>
<dbReference type="InterPro" id="IPR003737">
    <property type="entry name" value="GlcNAc_PI_deacetylase-related"/>
</dbReference>